<proteinExistence type="inferred from homology"/>
<dbReference type="PANTHER" id="PTHR43297:SF2">
    <property type="entry name" value="DIPEPTIDE TRANSPORT ATP-BINDING PROTEIN DPPD"/>
    <property type="match status" value="1"/>
</dbReference>
<dbReference type="GO" id="GO:0005524">
    <property type="term" value="F:ATP binding"/>
    <property type="evidence" value="ECO:0007669"/>
    <property type="project" value="UniProtKB-KW"/>
</dbReference>
<keyword evidence="4" id="KW-1003">Cell membrane</keyword>
<dbReference type="PROSITE" id="PS00211">
    <property type="entry name" value="ABC_TRANSPORTER_1"/>
    <property type="match status" value="1"/>
</dbReference>
<feature type="domain" description="ABC transporter" evidence="8">
    <location>
        <begin position="5"/>
        <end position="256"/>
    </location>
</feature>
<dbReference type="Proteomes" id="UP001215549">
    <property type="component" value="Chromosome"/>
</dbReference>
<dbReference type="RefSeq" id="WP_076524612.1">
    <property type="nucleotide sequence ID" value="NZ_CP067140.1"/>
</dbReference>
<evidence type="ECO:0000259" key="8">
    <source>
        <dbReference type="PROSITE" id="PS50893"/>
    </source>
</evidence>
<evidence type="ECO:0000256" key="5">
    <source>
        <dbReference type="ARBA" id="ARBA00022741"/>
    </source>
</evidence>
<dbReference type="InterPro" id="IPR050388">
    <property type="entry name" value="ABC_Ni/Peptide_Import"/>
</dbReference>
<keyword evidence="7" id="KW-0472">Membrane</keyword>
<evidence type="ECO:0000313" key="10">
    <source>
        <dbReference type="EMBL" id="WCR02408.1"/>
    </source>
</evidence>
<dbReference type="Pfam" id="PF00005">
    <property type="entry name" value="ABC_tran"/>
    <property type="match status" value="1"/>
</dbReference>
<dbReference type="EMBL" id="CP067140">
    <property type="protein sequence ID" value="WCR02408.1"/>
    <property type="molecule type" value="Genomic_DNA"/>
</dbReference>
<dbReference type="NCBIfam" id="TIGR01727">
    <property type="entry name" value="oligo_HPY"/>
    <property type="match status" value="1"/>
</dbReference>
<dbReference type="PROSITE" id="PS50893">
    <property type="entry name" value="ABC_TRANSPORTER_2"/>
    <property type="match status" value="1"/>
</dbReference>
<evidence type="ECO:0000256" key="1">
    <source>
        <dbReference type="ARBA" id="ARBA00004417"/>
    </source>
</evidence>
<evidence type="ECO:0000313" key="12">
    <source>
        <dbReference type="Proteomes" id="UP001215549"/>
    </source>
</evidence>
<organism evidence="9 11">
    <name type="scientific">Paracoccus saliphilus</name>
    <dbReference type="NCBI Taxonomy" id="405559"/>
    <lineage>
        <taxon>Bacteria</taxon>
        <taxon>Pseudomonadati</taxon>
        <taxon>Pseudomonadota</taxon>
        <taxon>Alphaproteobacteria</taxon>
        <taxon>Rhodobacterales</taxon>
        <taxon>Paracoccaceae</taxon>
        <taxon>Paracoccus</taxon>
    </lineage>
</organism>
<dbReference type="InterPro" id="IPR013563">
    <property type="entry name" value="Oligopep_ABC_C"/>
</dbReference>
<dbReference type="GO" id="GO:0016887">
    <property type="term" value="F:ATP hydrolysis activity"/>
    <property type="evidence" value="ECO:0007669"/>
    <property type="project" value="InterPro"/>
</dbReference>
<dbReference type="GO" id="GO:0015833">
    <property type="term" value="P:peptide transport"/>
    <property type="evidence" value="ECO:0007669"/>
    <property type="project" value="InterPro"/>
</dbReference>
<dbReference type="InterPro" id="IPR003439">
    <property type="entry name" value="ABC_transporter-like_ATP-bd"/>
</dbReference>
<evidence type="ECO:0000313" key="11">
    <source>
        <dbReference type="Proteomes" id="UP000186216"/>
    </source>
</evidence>
<keyword evidence="12" id="KW-1185">Reference proteome</keyword>
<evidence type="ECO:0000256" key="3">
    <source>
        <dbReference type="ARBA" id="ARBA00022448"/>
    </source>
</evidence>
<reference evidence="10 12" key="2">
    <citation type="submission" date="2021-01" db="EMBL/GenBank/DDBJ databases">
        <title>Biogeographic distribution of Paracoccus.</title>
        <authorList>
            <person name="Hollensteiner J."/>
            <person name="Leineberger J."/>
            <person name="Brinkhoff T."/>
            <person name="Daniel R."/>
        </authorList>
    </citation>
    <scope>NUCLEOTIDE SEQUENCE [LARGE SCALE GENOMIC DNA]</scope>
    <source>
        <strain evidence="10 12">DSM 18447</strain>
    </source>
</reference>
<comment type="similarity">
    <text evidence="2">Belongs to the ABC transporter superfamily.</text>
</comment>
<accession>A0AA46A548</accession>
<dbReference type="SMART" id="SM00382">
    <property type="entry name" value="AAA"/>
    <property type="match status" value="1"/>
</dbReference>
<dbReference type="FunFam" id="3.40.50.300:FF:000016">
    <property type="entry name" value="Oligopeptide ABC transporter ATP-binding component"/>
    <property type="match status" value="1"/>
</dbReference>
<keyword evidence="5" id="KW-0547">Nucleotide-binding</keyword>
<name>A0AA46A548_9RHOB</name>
<sequence length="325" mass="34887">MSHLLEIEDLRVTFNTRHGAVTALDSVSLHVDAGETLGVVGESGCGKSITALSVMGLIPQPPGRIAGGAIRLNGEDLTKAKESRLQRLRGAEAAMIFQEPMTSLNPVFKVGDQIAEAITLHQKVSHDQAFKDAVALLDRVGIPSPAARAHDYPHQLSGGMRQRVMIAMAVSCRPKLLIADEPTTALDVTVQAQIFDLLNEIQREFGVAIIMITHDMGAISEMADRVAVMYAGRVIEEAHADEVLDHPLHPYSRGLISCIPTLGKGEPDALKEIPGVVPPLHLLGAGCAFSDRCAHSFSRCTNEKPLLVDRGHHPAACHGIEEGKL</sequence>
<evidence type="ECO:0000256" key="7">
    <source>
        <dbReference type="ARBA" id="ARBA00023136"/>
    </source>
</evidence>
<gene>
    <name evidence="10" type="ORF">JHX88_16255</name>
    <name evidence="9" type="ORF">SAMN05421772_10421</name>
</gene>
<evidence type="ECO:0000256" key="2">
    <source>
        <dbReference type="ARBA" id="ARBA00005417"/>
    </source>
</evidence>
<dbReference type="InterPro" id="IPR017871">
    <property type="entry name" value="ABC_transporter-like_CS"/>
</dbReference>
<dbReference type="EMBL" id="FTOU01000004">
    <property type="protein sequence ID" value="SIS75325.1"/>
    <property type="molecule type" value="Genomic_DNA"/>
</dbReference>
<protein>
    <submittedName>
        <fullName evidence="10">ABC transporter ATP-binding protein</fullName>
    </submittedName>
    <submittedName>
        <fullName evidence="9">Peptide/nickel transport system ATP-binding protein/oligopeptide transport system ATP-binding protein</fullName>
    </submittedName>
</protein>
<dbReference type="CDD" id="cd03257">
    <property type="entry name" value="ABC_NikE_OppD_transporters"/>
    <property type="match status" value="1"/>
</dbReference>
<keyword evidence="6 9" id="KW-0067">ATP-binding</keyword>
<dbReference type="SUPFAM" id="SSF52540">
    <property type="entry name" value="P-loop containing nucleoside triphosphate hydrolases"/>
    <property type="match status" value="1"/>
</dbReference>
<evidence type="ECO:0000256" key="4">
    <source>
        <dbReference type="ARBA" id="ARBA00022475"/>
    </source>
</evidence>
<dbReference type="PANTHER" id="PTHR43297">
    <property type="entry name" value="OLIGOPEPTIDE TRANSPORT ATP-BINDING PROTEIN APPD"/>
    <property type="match status" value="1"/>
</dbReference>
<reference evidence="9 11" key="1">
    <citation type="submission" date="2017-01" db="EMBL/GenBank/DDBJ databases">
        <authorList>
            <person name="Varghese N."/>
            <person name="Submissions S."/>
        </authorList>
    </citation>
    <scope>NUCLEOTIDE SEQUENCE [LARGE SCALE GENOMIC DNA]</scope>
    <source>
        <strain evidence="9 11">DSM 18447</strain>
    </source>
</reference>
<dbReference type="GO" id="GO:0005886">
    <property type="term" value="C:plasma membrane"/>
    <property type="evidence" value="ECO:0007669"/>
    <property type="project" value="UniProtKB-SubCell"/>
</dbReference>
<dbReference type="Proteomes" id="UP000186216">
    <property type="component" value="Unassembled WGS sequence"/>
</dbReference>
<dbReference type="Pfam" id="PF08352">
    <property type="entry name" value="oligo_HPY"/>
    <property type="match status" value="1"/>
</dbReference>
<dbReference type="Gene3D" id="3.40.50.300">
    <property type="entry name" value="P-loop containing nucleotide triphosphate hydrolases"/>
    <property type="match status" value="1"/>
</dbReference>
<evidence type="ECO:0000256" key="6">
    <source>
        <dbReference type="ARBA" id="ARBA00022840"/>
    </source>
</evidence>
<dbReference type="GO" id="GO:0055085">
    <property type="term" value="P:transmembrane transport"/>
    <property type="evidence" value="ECO:0007669"/>
    <property type="project" value="UniProtKB-ARBA"/>
</dbReference>
<comment type="subcellular location">
    <subcellularLocation>
        <location evidence="1">Cell inner membrane</location>
        <topology evidence="1">Peripheral membrane protein</topology>
    </subcellularLocation>
</comment>
<keyword evidence="3" id="KW-0813">Transport</keyword>
<dbReference type="InterPro" id="IPR027417">
    <property type="entry name" value="P-loop_NTPase"/>
</dbReference>
<dbReference type="AlphaFoldDB" id="A0AA46A548"/>
<evidence type="ECO:0000313" key="9">
    <source>
        <dbReference type="EMBL" id="SIS75325.1"/>
    </source>
</evidence>
<dbReference type="InterPro" id="IPR003593">
    <property type="entry name" value="AAA+_ATPase"/>
</dbReference>